<keyword evidence="8" id="KW-0175">Coiled coil</keyword>
<evidence type="ECO:0000256" key="1">
    <source>
        <dbReference type="ARBA" id="ARBA00004114"/>
    </source>
</evidence>
<evidence type="ECO:0000313" key="10">
    <source>
        <dbReference type="EMBL" id="CAJ0937779.1"/>
    </source>
</evidence>
<accession>A0ABN9LCX7</accession>
<keyword evidence="6" id="KW-0966">Cell projection</keyword>
<proteinExistence type="inferred from homology"/>
<evidence type="ECO:0000256" key="3">
    <source>
        <dbReference type="ARBA" id="ARBA00022490"/>
    </source>
</evidence>
<reference evidence="10" key="1">
    <citation type="submission" date="2023-07" db="EMBL/GenBank/DDBJ databases">
        <authorList>
            <person name="Stuckert A."/>
        </authorList>
    </citation>
    <scope>NUCLEOTIDE SEQUENCE</scope>
</reference>
<comment type="subcellular location">
    <subcellularLocation>
        <location evidence="2">Cell projection</location>
        <location evidence="2">Cilium</location>
    </subcellularLocation>
    <subcellularLocation>
        <location evidence="1">Cytoplasm</location>
        <location evidence="1">Cytoskeleton</location>
        <location evidence="1">Microtubule organizing center</location>
        <location evidence="1">Centrosome</location>
        <location evidence="1">Centriole</location>
    </subcellularLocation>
</comment>
<name>A0ABN9LCX7_9NEOB</name>
<keyword evidence="4" id="KW-0970">Cilium biogenesis/degradation</keyword>
<evidence type="ECO:0000256" key="8">
    <source>
        <dbReference type="SAM" id="Coils"/>
    </source>
</evidence>
<dbReference type="Proteomes" id="UP001176940">
    <property type="component" value="Unassembled WGS sequence"/>
</dbReference>
<dbReference type="PANTHER" id="PTHR21223">
    <property type="entry name" value="CBY1-INTERACTING BAR DOMAIN-CONTAINING PROTEIN HOMOLOG"/>
    <property type="match status" value="1"/>
</dbReference>
<dbReference type="InterPro" id="IPR035590">
    <property type="entry name" value="BAR_CBAR1/2"/>
</dbReference>
<feature type="region of interest" description="Disordered" evidence="9">
    <location>
        <begin position="610"/>
        <end position="639"/>
    </location>
</feature>
<dbReference type="InterPro" id="IPR009602">
    <property type="entry name" value="CBAR/FAM92"/>
</dbReference>
<dbReference type="CDD" id="cd07598">
    <property type="entry name" value="BAR_FAM92"/>
    <property type="match status" value="1"/>
</dbReference>
<dbReference type="SUPFAM" id="SSF103657">
    <property type="entry name" value="BAR/IMD domain-like"/>
    <property type="match status" value="1"/>
</dbReference>
<evidence type="ECO:0008006" key="12">
    <source>
        <dbReference type="Google" id="ProtNLM"/>
    </source>
</evidence>
<keyword evidence="5" id="KW-0206">Cytoskeleton</keyword>
<dbReference type="PANTHER" id="PTHR21223:SF3">
    <property type="entry name" value="CBY1-INTERACTING BAR DOMAIN-CONTAINING PROTEIN 2"/>
    <property type="match status" value="1"/>
</dbReference>
<dbReference type="Pfam" id="PF06730">
    <property type="entry name" value="FAM92"/>
    <property type="match status" value="1"/>
</dbReference>
<evidence type="ECO:0000313" key="11">
    <source>
        <dbReference type="Proteomes" id="UP001176940"/>
    </source>
</evidence>
<feature type="compositionally biased region" description="Low complexity" evidence="9">
    <location>
        <begin position="610"/>
        <end position="621"/>
    </location>
</feature>
<comment type="similarity">
    <text evidence="7">Belongs to the CIBAR family.</text>
</comment>
<keyword evidence="3" id="KW-0963">Cytoplasm</keyword>
<gene>
    <name evidence="10" type="ORF">RIMI_LOCUS7298907</name>
</gene>
<evidence type="ECO:0000256" key="9">
    <source>
        <dbReference type="SAM" id="MobiDB-lite"/>
    </source>
</evidence>
<keyword evidence="11" id="KW-1185">Reference proteome</keyword>
<protein>
    <recommendedName>
        <fullName evidence="12">Protein FAM92B</fullName>
    </recommendedName>
</protein>
<sequence>MYASFKGVEHDGDPPLIVCGGAGVTYLAQKSYPSLEISGDITENASYPSPEIRGDITENVSYPSPEISGDITENVSYPSPEISGDITENASYPSPEIRGDITENVSYPSPEIIGDITENVSYPSLEIRGDITENASCPSPEIRGDITENTSYPSPEISGDITENVSYPSPEIRGDITENVSYPSPEIRGDITENVSYPSPEISGDITENVSYPSPEISGDITENASYPSPEIRGDITENVSYPSPEIIGDITENVSYPSLEIRVRSHDCDVMAGPSPIHGTGTCRLHGVVTGALRKLYTGSDWPSEKPVNSPEGAVREPIPWLYTEGRYMPRTCNRYLNPLHAAALGYTEHWGKLALILPSFRRDAQVKIMETTVSNAEHYFGQFCSILASYTRKTAKLRDKADELVKQLIDFGNTENPELRSAMRNMAEEMAKIQDYRHAQVERLETKVVNPLKAYGPLIKDKRAEIKKFNTVRNKEIKELQKLEKLRHRAPSDRHMISYFCRPSTVSFSSQAESSVQKASVDAARTTQQLEEVIDNFQQQKIKDLQKIFSDFLTVEMIFHARALEVYTNAFHRLQDCDLERDMEDFRSKIHINTGTQDARPVPATNISSNTTWHTSSTSLASTVKRQQHVDDEDDEDDMMRNRRRMMTTTGSGIILK</sequence>
<feature type="region of interest" description="Disordered" evidence="9">
    <location>
        <begin position="132"/>
        <end position="195"/>
    </location>
</feature>
<dbReference type="EMBL" id="CAUEEQ010013733">
    <property type="protein sequence ID" value="CAJ0937779.1"/>
    <property type="molecule type" value="Genomic_DNA"/>
</dbReference>
<evidence type="ECO:0000256" key="4">
    <source>
        <dbReference type="ARBA" id="ARBA00022794"/>
    </source>
</evidence>
<evidence type="ECO:0000256" key="2">
    <source>
        <dbReference type="ARBA" id="ARBA00004138"/>
    </source>
</evidence>
<dbReference type="Gene3D" id="1.20.1270.60">
    <property type="entry name" value="Arfaptin homology (AH) domain/BAR domain"/>
    <property type="match status" value="1"/>
</dbReference>
<evidence type="ECO:0000256" key="7">
    <source>
        <dbReference type="ARBA" id="ARBA00029449"/>
    </source>
</evidence>
<comment type="caution">
    <text evidence="10">The sequence shown here is derived from an EMBL/GenBank/DDBJ whole genome shotgun (WGS) entry which is preliminary data.</text>
</comment>
<organism evidence="10 11">
    <name type="scientific">Ranitomeya imitator</name>
    <name type="common">mimic poison frog</name>
    <dbReference type="NCBI Taxonomy" id="111125"/>
    <lineage>
        <taxon>Eukaryota</taxon>
        <taxon>Metazoa</taxon>
        <taxon>Chordata</taxon>
        <taxon>Craniata</taxon>
        <taxon>Vertebrata</taxon>
        <taxon>Euteleostomi</taxon>
        <taxon>Amphibia</taxon>
        <taxon>Batrachia</taxon>
        <taxon>Anura</taxon>
        <taxon>Neobatrachia</taxon>
        <taxon>Hyloidea</taxon>
        <taxon>Dendrobatidae</taxon>
        <taxon>Dendrobatinae</taxon>
        <taxon>Ranitomeya</taxon>
    </lineage>
</organism>
<feature type="coiled-coil region" evidence="8">
    <location>
        <begin position="389"/>
        <end position="441"/>
    </location>
</feature>
<dbReference type="InterPro" id="IPR027267">
    <property type="entry name" value="AH/BAR_dom_sf"/>
</dbReference>
<evidence type="ECO:0000256" key="5">
    <source>
        <dbReference type="ARBA" id="ARBA00023212"/>
    </source>
</evidence>
<evidence type="ECO:0000256" key="6">
    <source>
        <dbReference type="ARBA" id="ARBA00023273"/>
    </source>
</evidence>